<sequence>MLHCNVFIQHIHSLFHTINHLNSTNTLNLTKRLIAFRPFHSSDYTIFSNLWLQRHKLEESELSDLLDNTASNDNLMPQTLHLLSVAHKFDSDKLKPQPQESRVLDILENFDPKKFSMCYLSHSLYFLAERGVCISESLHAKFSNYANNSSRVAVALALIKLTNDLTNSITPNVSDISDNLYNNEIQLNVTDLAYLNVISIVCLNNSALNAVLPAQMKLDANSTSFLKHVVLAHKFPLIPPSDQQITRERHEAKEAGIVSESLQIGAFYYTLVNVKLKEIYVRRQPNDYLDTECERLRPFVLWKEAYAKSNGFKLVQY</sequence>
<accession>A0A1R4ABP7</accession>
<keyword evidence="2" id="KW-1185">Reference proteome</keyword>
<dbReference type="KEGG" id="bmic:BMR1_03g01615"/>
<organism evidence="1 2">
    <name type="scientific">Babesia microti (strain RI)</name>
    <dbReference type="NCBI Taxonomy" id="1133968"/>
    <lineage>
        <taxon>Eukaryota</taxon>
        <taxon>Sar</taxon>
        <taxon>Alveolata</taxon>
        <taxon>Apicomplexa</taxon>
        <taxon>Aconoidasida</taxon>
        <taxon>Piroplasmida</taxon>
        <taxon>Babesiidae</taxon>
        <taxon>Babesia</taxon>
    </lineage>
</organism>
<dbReference type="Proteomes" id="UP000002899">
    <property type="component" value="Chromosome III"/>
</dbReference>
<dbReference type="AlphaFoldDB" id="A0A1R4ABP7"/>
<reference evidence="1 2" key="1">
    <citation type="journal article" date="2012" name="Nucleic Acids Res.">
        <title>Sequencing of the smallest Apicomplexan genome from the human pathogen Babesia microti.</title>
        <authorList>
            <person name="Cornillot E."/>
            <person name="Hadj-Kaddour K."/>
            <person name="Dassouli A."/>
            <person name="Noel B."/>
            <person name="Ranwez V."/>
            <person name="Vacherie B."/>
            <person name="Augagneur Y."/>
            <person name="Bres V."/>
            <person name="Duclos A."/>
            <person name="Randazzo S."/>
            <person name="Carcy B."/>
            <person name="Debierre-Grockiego F."/>
            <person name="Delbecq S."/>
            <person name="Moubri-Menage K."/>
            <person name="Shams-Eldin H."/>
            <person name="Usmani-Brown S."/>
            <person name="Bringaud F."/>
            <person name="Wincker P."/>
            <person name="Vivares C.P."/>
            <person name="Schwarz R.T."/>
            <person name="Schetters T.P."/>
            <person name="Krause P.J."/>
            <person name="Gorenflot A."/>
            <person name="Berry V."/>
            <person name="Barbe V."/>
            <person name="Ben Mamoun C."/>
        </authorList>
    </citation>
    <scope>NUCLEOTIDE SEQUENCE [LARGE SCALE GENOMIC DNA]</scope>
    <source>
        <strain evidence="1 2">RI</strain>
    </source>
</reference>
<evidence type="ECO:0000313" key="1">
    <source>
        <dbReference type="EMBL" id="SJK86364.1"/>
    </source>
</evidence>
<reference evidence="1 2" key="2">
    <citation type="journal article" date="2013" name="PLoS ONE">
        <title>Whole genome mapping and re-organization of the nuclear and mitochondrial genomes of Babesia microti isolates.</title>
        <authorList>
            <person name="Cornillot E."/>
            <person name="Dassouli A."/>
            <person name="Garg A."/>
            <person name="Pachikara N."/>
            <person name="Randazzo S."/>
            <person name="Depoix D."/>
            <person name="Carcy B."/>
            <person name="Delbecq S."/>
            <person name="Frutos R."/>
            <person name="Silva J.C."/>
            <person name="Sutton R."/>
            <person name="Krause P.J."/>
            <person name="Mamoun C.B."/>
        </authorList>
    </citation>
    <scope>NUCLEOTIDE SEQUENCE [LARGE SCALE GENOMIC DNA]</scope>
    <source>
        <strain evidence="1 2">RI</strain>
    </source>
</reference>
<dbReference type="RefSeq" id="XP_021338528.1">
    <property type="nucleotide sequence ID" value="XM_021481951.1"/>
</dbReference>
<dbReference type="GeneID" id="24424958"/>
<dbReference type="VEuPathDB" id="PiroplasmaDB:BMR1_03g01615"/>
<reference evidence="1 2" key="3">
    <citation type="journal article" date="2016" name="Sci. Rep.">
        <title>Genome-wide diversity and gene expression profiling of Babesia microti isolates identify polymorphic genes that mediate host-pathogen interactions.</title>
        <authorList>
            <person name="Silva J.C."/>
            <person name="Cornillot E."/>
            <person name="McCracken C."/>
            <person name="Usmani-Brown S."/>
            <person name="Dwivedi A."/>
            <person name="Ifeonu O.O."/>
            <person name="Crabtree J."/>
            <person name="Gotia H.T."/>
            <person name="Virji A.Z."/>
            <person name="Reynes C."/>
            <person name="Colinge J."/>
            <person name="Kumar V."/>
            <person name="Lawres L."/>
            <person name="Pazzi J.E."/>
            <person name="Pablo J.V."/>
            <person name="Hung C."/>
            <person name="Brancato J."/>
            <person name="Kumari P."/>
            <person name="Orvis J."/>
            <person name="Tretina K."/>
            <person name="Chibucos M."/>
            <person name="Ott S."/>
            <person name="Sadzewicz L."/>
            <person name="Sengamalay N."/>
            <person name="Shetty A.C."/>
            <person name="Su Q."/>
            <person name="Tallon L."/>
            <person name="Fraser C.M."/>
            <person name="Frutos R."/>
            <person name="Molina D.M."/>
            <person name="Krause P.J."/>
            <person name="Ben Mamoun C."/>
        </authorList>
    </citation>
    <scope>NUCLEOTIDE SEQUENCE [LARGE SCALE GENOMIC DNA]</scope>
    <source>
        <strain evidence="1 2">RI</strain>
    </source>
</reference>
<dbReference type="EMBL" id="LN871598">
    <property type="protein sequence ID" value="SJK86364.1"/>
    <property type="molecule type" value="Genomic_DNA"/>
</dbReference>
<name>A0A1R4ABP7_BABMR</name>
<protein>
    <submittedName>
        <fullName evidence="1">Uncharacterized protein</fullName>
    </submittedName>
</protein>
<proteinExistence type="predicted"/>
<evidence type="ECO:0000313" key="2">
    <source>
        <dbReference type="Proteomes" id="UP000002899"/>
    </source>
</evidence>